<organism evidence="4 7">
    <name type="scientific">Polistes dominula</name>
    <name type="common">European paper wasp</name>
    <name type="synonym">Vespa dominula</name>
    <dbReference type="NCBI Taxonomy" id="743375"/>
    <lineage>
        <taxon>Eukaryota</taxon>
        <taxon>Metazoa</taxon>
        <taxon>Ecdysozoa</taxon>
        <taxon>Arthropoda</taxon>
        <taxon>Hexapoda</taxon>
        <taxon>Insecta</taxon>
        <taxon>Pterygota</taxon>
        <taxon>Neoptera</taxon>
        <taxon>Endopterygota</taxon>
        <taxon>Hymenoptera</taxon>
        <taxon>Apocrita</taxon>
        <taxon>Aculeata</taxon>
        <taxon>Vespoidea</taxon>
        <taxon>Vespidae</taxon>
        <taxon>Polistinae</taxon>
        <taxon>Polistini</taxon>
        <taxon>Polistes</taxon>
    </lineage>
</organism>
<dbReference type="InterPro" id="IPR013106">
    <property type="entry name" value="Ig_V-set"/>
</dbReference>
<feature type="signal peptide" evidence="2">
    <location>
        <begin position="1"/>
        <end position="24"/>
    </location>
</feature>
<dbReference type="Gene3D" id="2.60.40.10">
    <property type="entry name" value="Immunoglobulins"/>
    <property type="match status" value="2"/>
</dbReference>
<keyword evidence="4" id="KW-1185">Reference proteome</keyword>
<evidence type="ECO:0000313" key="7">
    <source>
        <dbReference type="RefSeq" id="XP_015173854.1"/>
    </source>
</evidence>
<dbReference type="PANTHER" id="PTHR23279">
    <property type="entry name" value="DEFECTIVE PROBOSCIS EXTENSION RESPONSE DPR -RELATED"/>
    <property type="match status" value="1"/>
</dbReference>
<dbReference type="InterPro" id="IPR003599">
    <property type="entry name" value="Ig_sub"/>
</dbReference>
<dbReference type="InterPro" id="IPR013783">
    <property type="entry name" value="Ig-like_fold"/>
</dbReference>
<protein>
    <submittedName>
        <fullName evidence="5 6">Uncharacterized protein LOC107065057</fullName>
    </submittedName>
</protein>
<dbReference type="Proteomes" id="UP000694924">
    <property type="component" value="Unplaced"/>
</dbReference>
<keyword evidence="1" id="KW-1133">Transmembrane helix</keyword>
<dbReference type="SUPFAM" id="SSF48726">
    <property type="entry name" value="Immunoglobulin"/>
    <property type="match status" value="2"/>
</dbReference>
<keyword evidence="2" id="KW-0732">Signal</keyword>
<keyword evidence="1" id="KW-0472">Membrane</keyword>
<dbReference type="InterPro" id="IPR036179">
    <property type="entry name" value="Ig-like_dom_sf"/>
</dbReference>
<dbReference type="PROSITE" id="PS50835">
    <property type="entry name" value="IG_LIKE"/>
    <property type="match status" value="1"/>
</dbReference>
<dbReference type="Pfam" id="PF13927">
    <property type="entry name" value="Ig_3"/>
    <property type="match status" value="1"/>
</dbReference>
<dbReference type="Pfam" id="PF07686">
    <property type="entry name" value="V-set"/>
    <property type="match status" value="1"/>
</dbReference>
<dbReference type="SMART" id="SM00408">
    <property type="entry name" value="IGc2"/>
    <property type="match status" value="2"/>
</dbReference>
<sequence length="297" mass="33548">MVLSVLLPLLLVTTLIYLIHTTDAVNTITTTTTTTTTTTVENGKNDDDDGTKDVIRRGERVTDILAQNGGTAVLPCMFTHPGIVTWIRRKDKQLLTLGRITYSIDTRFIVLPDKPNWNLWIKNVKHEDGGIYECHIQTEPMKQRLIRLNITEAYSVIPGSPDLHIKQGSNLRLECRLMASAETPSYIFWYRDDRMINYDNEPGVKVEATKNGSILLVDKVRLSHGANYTCSPSNAKPSYIRIHVIEEEENPAAMYGGSERRNSTSNTRNNVWSIYILLLFSVGAFELVFRKNSLSTT</sequence>
<evidence type="ECO:0000259" key="3">
    <source>
        <dbReference type="PROSITE" id="PS50835"/>
    </source>
</evidence>
<keyword evidence="1" id="KW-0812">Transmembrane</keyword>
<dbReference type="GeneID" id="107065057"/>
<name>A0ABM1I0W7_POLDO</name>
<evidence type="ECO:0000313" key="4">
    <source>
        <dbReference type="Proteomes" id="UP000694924"/>
    </source>
</evidence>
<dbReference type="SMART" id="SM00409">
    <property type="entry name" value="IG"/>
    <property type="match status" value="2"/>
</dbReference>
<dbReference type="InterPro" id="IPR037448">
    <property type="entry name" value="Zig-8"/>
</dbReference>
<accession>A0ABM1I0W7</accession>
<dbReference type="InterPro" id="IPR007110">
    <property type="entry name" value="Ig-like_dom"/>
</dbReference>
<evidence type="ECO:0000313" key="6">
    <source>
        <dbReference type="RefSeq" id="XP_015173853.1"/>
    </source>
</evidence>
<proteinExistence type="predicted"/>
<gene>
    <name evidence="5 6 7" type="primary">LOC107065057</name>
</gene>
<dbReference type="PANTHER" id="PTHR23279:SF2">
    <property type="entry name" value="DEFECTIVE PROBOSCIS EXTENSION RESPONSE 19, ISOFORM A"/>
    <property type="match status" value="1"/>
</dbReference>
<feature type="chain" id="PRO_5045022382" evidence="2">
    <location>
        <begin position="25"/>
        <end position="297"/>
    </location>
</feature>
<dbReference type="RefSeq" id="XP_015173853.1">
    <property type="nucleotide sequence ID" value="XM_015318367.1"/>
</dbReference>
<feature type="domain" description="Ig-like" evidence="3">
    <location>
        <begin position="152"/>
        <end position="241"/>
    </location>
</feature>
<reference evidence="5 6" key="1">
    <citation type="submission" date="2025-05" db="UniProtKB">
        <authorList>
            <consortium name="RefSeq"/>
        </authorList>
    </citation>
    <scope>IDENTIFICATION</scope>
    <source>
        <tissue evidence="5 6">Whole body</tissue>
    </source>
</reference>
<evidence type="ECO:0000256" key="1">
    <source>
        <dbReference type="SAM" id="Phobius"/>
    </source>
</evidence>
<dbReference type="RefSeq" id="XP_015173854.1">
    <property type="nucleotide sequence ID" value="XM_015318368.1"/>
</dbReference>
<feature type="transmembrane region" description="Helical" evidence="1">
    <location>
        <begin position="271"/>
        <end position="289"/>
    </location>
</feature>
<dbReference type="RefSeq" id="XP_015173852.1">
    <property type="nucleotide sequence ID" value="XM_015318366.1"/>
</dbReference>
<dbReference type="InterPro" id="IPR003598">
    <property type="entry name" value="Ig_sub2"/>
</dbReference>
<evidence type="ECO:0000256" key="2">
    <source>
        <dbReference type="SAM" id="SignalP"/>
    </source>
</evidence>
<evidence type="ECO:0000313" key="5">
    <source>
        <dbReference type="RefSeq" id="XP_015173852.1"/>
    </source>
</evidence>